<evidence type="ECO:0000259" key="5">
    <source>
        <dbReference type="PROSITE" id="PS50110"/>
    </source>
</evidence>
<accession>A0A507ED86</accession>
<feature type="modified residue" description="4-aspartylphosphate" evidence="3">
    <location>
        <position position="86"/>
    </location>
</feature>
<protein>
    <recommendedName>
        <fullName evidence="5">Response regulatory domain-containing protein</fullName>
    </recommendedName>
</protein>
<evidence type="ECO:0000256" key="4">
    <source>
        <dbReference type="SAM" id="MobiDB-lite"/>
    </source>
</evidence>
<keyword evidence="1 3" id="KW-0597">Phosphoprotein</keyword>
<keyword evidence="7" id="KW-1185">Reference proteome</keyword>
<organism evidence="6 7">
    <name type="scientific">Powellomyces hirtus</name>
    <dbReference type="NCBI Taxonomy" id="109895"/>
    <lineage>
        <taxon>Eukaryota</taxon>
        <taxon>Fungi</taxon>
        <taxon>Fungi incertae sedis</taxon>
        <taxon>Chytridiomycota</taxon>
        <taxon>Chytridiomycota incertae sedis</taxon>
        <taxon>Chytridiomycetes</taxon>
        <taxon>Spizellomycetales</taxon>
        <taxon>Powellomycetaceae</taxon>
        <taxon>Powellomyces</taxon>
    </lineage>
</organism>
<sequence>MTALKQPSMSSLSADMPSHMQLEETDPDWSTYKIAIVDDNMINQKILCKMLRKYLGITIPACDIYDNGKELVDALAARTYDLILLDIEMPLMDGMVTATVIRSGLPSPASDIDSDSATPFEPSHTYPPSPVISETFYEAVLPENRDVPIVAVTCNAQDHQILHYNSIGINSTVGKPVDPTMLIPVIKHYLQWCRTPGTAQIGEAPPRSHSTNSSYDSDDGRTVSTNSSDSSSRLLRIFDSVLHSSGMQRKGTICEVRTPTPEPPSSYD</sequence>
<evidence type="ECO:0000256" key="2">
    <source>
        <dbReference type="ARBA" id="ARBA00023012"/>
    </source>
</evidence>
<dbReference type="STRING" id="109895.A0A507ED86"/>
<dbReference type="PROSITE" id="PS50110">
    <property type="entry name" value="RESPONSE_REGULATORY"/>
    <property type="match status" value="1"/>
</dbReference>
<feature type="domain" description="Response regulatory" evidence="5">
    <location>
        <begin position="33"/>
        <end position="190"/>
    </location>
</feature>
<evidence type="ECO:0000256" key="3">
    <source>
        <dbReference type="PROSITE-ProRule" id="PRU00169"/>
    </source>
</evidence>
<dbReference type="CDD" id="cd17546">
    <property type="entry name" value="REC_hyHK_CKI1_RcsC-like"/>
    <property type="match status" value="1"/>
</dbReference>
<proteinExistence type="predicted"/>
<feature type="region of interest" description="Disordered" evidence="4">
    <location>
        <begin position="246"/>
        <end position="268"/>
    </location>
</feature>
<dbReference type="InterPro" id="IPR011006">
    <property type="entry name" value="CheY-like_superfamily"/>
</dbReference>
<feature type="region of interest" description="Disordered" evidence="4">
    <location>
        <begin position="1"/>
        <end position="20"/>
    </location>
</feature>
<comment type="caution">
    <text evidence="6">The sequence shown here is derived from an EMBL/GenBank/DDBJ whole genome shotgun (WGS) entry which is preliminary data.</text>
</comment>
<dbReference type="PANTHER" id="PTHR45339:SF1">
    <property type="entry name" value="HYBRID SIGNAL TRANSDUCTION HISTIDINE KINASE J"/>
    <property type="match status" value="1"/>
</dbReference>
<gene>
    <name evidence="6" type="ORF">PhCBS80983_g01171</name>
</gene>
<evidence type="ECO:0000256" key="1">
    <source>
        <dbReference type="ARBA" id="ARBA00022553"/>
    </source>
</evidence>
<dbReference type="Proteomes" id="UP000318582">
    <property type="component" value="Unassembled WGS sequence"/>
</dbReference>
<feature type="compositionally biased region" description="Polar residues" evidence="4">
    <location>
        <begin position="1"/>
        <end position="13"/>
    </location>
</feature>
<dbReference type="Pfam" id="PF00072">
    <property type="entry name" value="Response_reg"/>
    <property type="match status" value="1"/>
</dbReference>
<dbReference type="AlphaFoldDB" id="A0A507ED86"/>
<dbReference type="SUPFAM" id="SSF52172">
    <property type="entry name" value="CheY-like"/>
    <property type="match status" value="1"/>
</dbReference>
<dbReference type="SMART" id="SM00448">
    <property type="entry name" value="REC"/>
    <property type="match status" value="1"/>
</dbReference>
<name>A0A507ED86_9FUNG</name>
<dbReference type="Gene3D" id="3.40.50.2300">
    <property type="match status" value="1"/>
</dbReference>
<evidence type="ECO:0000313" key="6">
    <source>
        <dbReference type="EMBL" id="TPX61317.1"/>
    </source>
</evidence>
<feature type="region of interest" description="Disordered" evidence="4">
    <location>
        <begin position="198"/>
        <end position="231"/>
    </location>
</feature>
<keyword evidence="2" id="KW-0902">Two-component regulatory system</keyword>
<dbReference type="PANTHER" id="PTHR45339">
    <property type="entry name" value="HYBRID SIGNAL TRANSDUCTION HISTIDINE KINASE J"/>
    <property type="match status" value="1"/>
</dbReference>
<dbReference type="EMBL" id="QEAQ01000008">
    <property type="protein sequence ID" value="TPX61317.1"/>
    <property type="molecule type" value="Genomic_DNA"/>
</dbReference>
<evidence type="ECO:0000313" key="7">
    <source>
        <dbReference type="Proteomes" id="UP000318582"/>
    </source>
</evidence>
<dbReference type="GO" id="GO:0000160">
    <property type="term" value="P:phosphorelay signal transduction system"/>
    <property type="evidence" value="ECO:0007669"/>
    <property type="project" value="UniProtKB-KW"/>
</dbReference>
<dbReference type="InterPro" id="IPR001789">
    <property type="entry name" value="Sig_transdc_resp-reg_receiver"/>
</dbReference>
<reference evidence="6 7" key="1">
    <citation type="journal article" date="2019" name="Sci. Rep.">
        <title>Comparative genomics of chytrid fungi reveal insights into the obligate biotrophic and pathogenic lifestyle of Synchytrium endobioticum.</title>
        <authorList>
            <person name="van de Vossenberg B.T.L.H."/>
            <person name="Warris S."/>
            <person name="Nguyen H.D.T."/>
            <person name="van Gent-Pelzer M.P.E."/>
            <person name="Joly D.L."/>
            <person name="van de Geest H.C."/>
            <person name="Bonants P.J.M."/>
            <person name="Smith D.S."/>
            <person name="Levesque C.A."/>
            <person name="van der Lee T.A.J."/>
        </authorList>
    </citation>
    <scope>NUCLEOTIDE SEQUENCE [LARGE SCALE GENOMIC DNA]</scope>
    <source>
        <strain evidence="6 7">CBS 809.83</strain>
    </source>
</reference>